<feature type="chain" id="PRO_5006608738" description="Cupin type-2 domain-containing protein" evidence="1">
    <location>
        <begin position="21"/>
        <end position="128"/>
    </location>
</feature>
<evidence type="ECO:0000259" key="2">
    <source>
        <dbReference type="Pfam" id="PF07883"/>
    </source>
</evidence>
<protein>
    <recommendedName>
        <fullName evidence="2">Cupin type-2 domain-containing protein</fullName>
    </recommendedName>
</protein>
<dbReference type="Proteomes" id="UP000063275">
    <property type="component" value="Chromosome"/>
</dbReference>
<dbReference type="AlphaFoldDB" id="A0A0S2ZL81"/>
<dbReference type="EMBL" id="CP013331">
    <property type="protein sequence ID" value="ALQ39588.1"/>
    <property type="molecule type" value="Genomic_DNA"/>
</dbReference>
<organism evidence="3">
    <name type="scientific">Fusobacterium hwasookii ChDC F174</name>
    <dbReference type="NCBI Taxonomy" id="1307442"/>
    <lineage>
        <taxon>Bacteria</taxon>
        <taxon>Fusobacteriati</taxon>
        <taxon>Fusobacteriota</taxon>
        <taxon>Fusobacteriia</taxon>
        <taxon>Fusobacteriales</taxon>
        <taxon>Fusobacteriaceae</taxon>
        <taxon>Fusobacterium</taxon>
    </lineage>
</organism>
<dbReference type="RefSeq" id="WP_029493243.1">
    <property type="nucleotide sequence ID" value="NZ_ATKF01000057.1"/>
</dbReference>
<feature type="signal peptide" evidence="1">
    <location>
        <begin position="1"/>
        <end position="20"/>
    </location>
</feature>
<dbReference type="GeneID" id="60658685"/>
<gene>
    <name evidence="3" type="ORF">RN87_03290</name>
</gene>
<evidence type="ECO:0000313" key="3">
    <source>
        <dbReference type="EMBL" id="ALQ39588.1"/>
    </source>
</evidence>
<reference evidence="3 4" key="1">
    <citation type="submission" date="2015-11" db="EMBL/GenBank/DDBJ databases">
        <authorList>
            <person name="Zhang Y."/>
            <person name="Guo Z."/>
        </authorList>
    </citation>
    <scope>NUCLEOTIDE SEQUENCE [LARGE SCALE GENOMIC DNA]</scope>
    <source>
        <strain evidence="3 4">ChDC F174</strain>
    </source>
</reference>
<dbReference type="KEGG" id="fhw:RN87_03290"/>
<accession>A0A0S2ZL81</accession>
<feature type="domain" description="Cupin type-2" evidence="2">
    <location>
        <begin position="56"/>
        <end position="96"/>
    </location>
</feature>
<dbReference type="Gene3D" id="2.60.120.10">
    <property type="entry name" value="Jelly Rolls"/>
    <property type="match status" value="1"/>
</dbReference>
<name>A0A0S2ZL81_9FUSO</name>
<dbReference type="SUPFAM" id="SSF51182">
    <property type="entry name" value="RmlC-like cupins"/>
    <property type="match status" value="1"/>
</dbReference>
<sequence length="128" mass="14343">MKFRNLIKIMVLCASIGATALATEQTNKVESKALGTELKEYGKIYNKDGVLVVHKQLKKGEKIPPHTHQYKELFFTVVSGKMEVHLNDKETYIVEPKKALNFAGDVTISATALEDSDIFIYLVGENKK</sequence>
<dbReference type="Pfam" id="PF07883">
    <property type="entry name" value="Cupin_2"/>
    <property type="match status" value="1"/>
</dbReference>
<evidence type="ECO:0000256" key="1">
    <source>
        <dbReference type="SAM" id="SignalP"/>
    </source>
</evidence>
<evidence type="ECO:0000313" key="4">
    <source>
        <dbReference type="Proteomes" id="UP000063275"/>
    </source>
</evidence>
<proteinExistence type="predicted"/>
<dbReference type="InterPro" id="IPR014710">
    <property type="entry name" value="RmlC-like_jellyroll"/>
</dbReference>
<dbReference type="InterPro" id="IPR013096">
    <property type="entry name" value="Cupin_2"/>
</dbReference>
<keyword evidence="1" id="KW-0732">Signal</keyword>
<dbReference type="InterPro" id="IPR011051">
    <property type="entry name" value="RmlC_Cupin_sf"/>
</dbReference>
<dbReference type="OrthoDB" id="8613219at2"/>